<dbReference type="InterPro" id="IPR047807">
    <property type="entry name" value="YgdI/YgdR-like_SH3-like"/>
</dbReference>
<evidence type="ECO:0000256" key="4">
    <source>
        <dbReference type="ARBA" id="ARBA00023139"/>
    </source>
</evidence>
<accession>A0ABP8QDT6</accession>
<name>A0ABP8QDT6_9GAMM</name>
<keyword evidence="5 8" id="KW-0449">Lipoprotein</keyword>
<organism evidence="8 9">
    <name type="scientific">Pseudaeromonas paramecii</name>
    <dbReference type="NCBI Taxonomy" id="2138166"/>
    <lineage>
        <taxon>Bacteria</taxon>
        <taxon>Pseudomonadati</taxon>
        <taxon>Pseudomonadota</taxon>
        <taxon>Gammaproteobacteria</taxon>
        <taxon>Aeromonadales</taxon>
        <taxon>Aeromonadaceae</taxon>
        <taxon>Pseudaeromonas</taxon>
    </lineage>
</organism>
<dbReference type="Proteomes" id="UP001501321">
    <property type="component" value="Unassembled WGS sequence"/>
</dbReference>
<evidence type="ECO:0000256" key="5">
    <source>
        <dbReference type="ARBA" id="ARBA00023288"/>
    </source>
</evidence>
<feature type="domain" description="Lipoprotein YgdI/YgdR-like SH3-like" evidence="7">
    <location>
        <begin position="24"/>
        <end position="72"/>
    </location>
</feature>
<feature type="chain" id="PRO_5046218142" evidence="6">
    <location>
        <begin position="20"/>
        <end position="73"/>
    </location>
</feature>
<keyword evidence="2 6" id="KW-0732">Signal</keyword>
<dbReference type="Pfam" id="PF06004">
    <property type="entry name" value="DUF903"/>
    <property type="match status" value="1"/>
</dbReference>
<evidence type="ECO:0000256" key="3">
    <source>
        <dbReference type="ARBA" id="ARBA00023136"/>
    </source>
</evidence>
<dbReference type="NCBIfam" id="NF033216">
    <property type="entry name" value="lipo_YgdI_YgdR"/>
    <property type="match status" value="1"/>
</dbReference>
<evidence type="ECO:0000256" key="1">
    <source>
        <dbReference type="ARBA" id="ARBA00022475"/>
    </source>
</evidence>
<keyword evidence="9" id="KW-1185">Reference proteome</keyword>
<evidence type="ECO:0000313" key="9">
    <source>
        <dbReference type="Proteomes" id="UP001501321"/>
    </source>
</evidence>
<dbReference type="EMBL" id="BAABFC010000013">
    <property type="protein sequence ID" value="GAA4499776.1"/>
    <property type="molecule type" value="Genomic_DNA"/>
</dbReference>
<dbReference type="PROSITE" id="PS51257">
    <property type="entry name" value="PROKAR_LIPOPROTEIN"/>
    <property type="match status" value="1"/>
</dbReference>
<sequence length="73" mass="8303">MKNIFTIIAVTIFCLVGLAACSSQYVISTKDGKMLTTDSKPKLDEETGMYIYDDEEGREMMIQKDDVVQIMER</sequence>
<gene>
    <name evidence="8" type="ORF">GCM10023095_20430</name>
</gene>
<evidence type="ECO:0000256" key="2">
    <source>
        <dbReference type="ARBA" id="ARBA00022729"/>
    </source>
</evidence>
<protein>
    <submittedName>
        <fullName evidence="8">YgdI/YgdR family lipoprotein</fullName>
    </submittedName>
</protein>
<dbReference type="PANTHER" id="PTHR37011">
    <property type="entry name" value="POT FAMILY PEPTIDE TRANSPORT PROTEIN-RELATED"/>
    <property type="match status" value="1"/>
</dbReference>
<dbReference type="Gene3D" id="2.30.30.100">
    <property type="match status" value="1"/>
</dbReference>
<evidence type="ECO:0000259" key="7">
    <source>
        <dbReference type="Pfam" id="PF06004"/>
    </source>
</evidence>
<dbReference type="RefSeq" id="WP_345012714.1">
    <property type="nucleotide sequence ID" value="NZ_BAABFC010000013.1"/>
</dbReference>
<comment type="caution">
    <text evidence="8">The sequence shown here is derived from an EMBL/GenBank/DDBJ whole genome shotgun (WGS) entry which is preliminary data.</text>
</comment>
<reference evidence="9" key="1">
    <citation type="journal article" date="2019" name="Int. J. Syst. Evol. Microbiol.">
        <title>The Global Catalogue of Microorganisms (GCM) 10K type strain sequencing project: providing services to taxonomists for standard genome sequencing and annotation.</title>
        <authorList>
            <consortium name="The Broad Institute Genomics Platform"/>
            <consortium name="The Broad Institute Genome Sequencing Center for Infectious Disease"/>
            <person name="Wu L."/>
            <person name="Ma J."/>
        </authorList>
    </citation>
    <scope>NUCLEOTIDE SEQUENCE [LARGE SCALE GENOMIC DNA]</scope>
    <source>
        <strain evidence="9">JCM 32226</strain>
    </source>
</reference>
<dbReference type="InterPro" id="IPR010920">
    <property type="entry name" value="LSM_dom_sf"/>
</dbReference>
<keyword evidence="1" id="KW-1003">Cell membrane</keyword>
<dbReference type="SUPFAM" id="SSF50182">
    <property type="entry name" value="Sm-like ribonucleoproteins"/>
    <property type="match status" value="1"/>
</dbReference>
<keyword evidence="4" id="KW-0564">Palmitate</keyword>
<proteinExistence type="predicted"/>
<dbReference type="InterPro" id="IPR010305">
    <property type="entry name" value="YgdI/YgdR-like"/>
</dbReference>
<keyword evidence="3" id="KW-0472">Membrane</keyword>
<feature type="signal peptide" evidence="6">
    <location>
        <begin position="1"/>
        <end position="19"/>
    </location>
</feature>
<evidence type="ECO:0000256" key="6">
    <source>
        <dbReference type="SAM" id="SignalP"/>
    </source>
</evidence>
<dbReference type="PANTHER" id="PTHR37011:SF1">
    <property type="entry name" value="POT FAMILY PEPTIDE TRANSPORT PROTEIN"/>
    <property type="match status" value="1"/>
</dbReference>
<evidence type="ECO:0000313" key="8">
    <source>
        <dbReference type="EMBL" id="GAA4499776.1"/>
    </source>
</evidence>